<evidence type="ECO:0000256" key="1">
    <source>
        <dbReference type="SAM" id="SignalP"/>
    </source>
</evidence>
<dbReference type="EMBL" id="JABEZW010000013">
    <property type="protein sequence ID" value="MBA0783416.1"/>
    <property type="molecule type" value="Genomic_DNA"/>
</dbReference>
<feature type="signal peptide" evidence="1">
    <location>
        <begin position="1"/>
        <end position="22"/>
    </location>
</feature>
<dbReference type="Proteomes" id="UP000593568">
    <property type="component" value="Unassembled WGS sequence"/>
</dbReference>
<gene>
    <name evidence="2" type="ORF">Gotri_001134</name>
</gene>
<dbReference type="AlphaFoldDB" id="A0A7J9FDL9"/>
<protein>
    <submittedName>
        <fullName evidence="2">Uncharacterized protein</fullName>
    </submittedName>
</protein>
<keyword evidence="1" id="KW-0732">Signal</keyword>
<evidence type="ECO:0000313" key="2">
    <source>
        <dbReference type="EMBL" id="MBA0783416.1"/>
    </source>
</evidence>
<keyword evidence="3" id="KW-1185">Reference proteome</keyword>
<proteinExistence type="predicted"/>
<name>A0A7J9FDL9_9ROSI</name>
<sequence>MVMLSSLFSLITFKILSLYAKASLMAKNLSNKEDSTNSSL</sequence>
<organism evidence="2 3">
    <name type="scientific">Gossypium trilobum</name>
    <dbReference type="NCBI Taxonomy" id="34281"/>
    <lineage>
        <taxon>Eukaryota</taxon>
        <taxon>Viridiplantae</taxon>
        <taxon>Streptophyta</taxon>
        <taxon>Embryophyta</taxon>
        <taxon>Tracheophyta</taxon>
        <taxon>Spermatophyta</taxon>
        <taxon>Magnoliopsida</taxon>
        <taxon>eudicotyledons</taxon>
        <taxon>Gunneridae</taxon>
        <taxon>Pentapetalae</taxon>
        <taxon>rosids</taxon>
        <taxon>malvids</taxon>
        <taxon>Malvales</taxon>
        <taxon>Malvaceae</taxon>
        <taxon>Malvoideae</taxon>
        <taxon>Gossypium</taxon>
    </lineage>
</organism>
<reference evidence="2 3" key="1">
    <citation type="journal article" date="2019" name="Genome Biol. Evol.">
        <title>Insights into the evolution of the New World diploid cottons (Gossypium, subgenus Houzingenia) based on genome sequencing.</title>
        <authorList>
            <person name="Grover C.E."/>
            <person name="Arick M.A. 2nd"/>
            <person name="Thrash A."/>
            <person name="Conover J.L."/>
            <person name="Sanders W.S."/>
            <person name="Peterson D.G."/>
            <person name="Frelichowski J.E."/>
            <person name="Scheffler J.A."/>
            <person name="Scheffler B.E."/>
            <person name="Wendel J.F."/>
        </authorList>
    </citation>
    <scope>NUCLEOTIDE SEQUENCE [LARGE SCALE GENOMIC DNA]</scope>
    <source>
        <strain evidence="2">8</strain>
        <tissue evidence="2">Leaf</tissue>
    </source>
</reference>
<comment type="caution">
    <text evidence="2">The sequence shown here is derived from an EMBL/GenBank/DDBJ whole genome shotgun (WGS) entry which is preliminary data.</text>
</comment>
<feature type="chain" id="PRO_5029915547" evidence="1">
    <location>
        <begin position="23"/>
        <end position="40"/>
    </location>
</feature>
<accession>A0A7J9FDL9</accession>
<evidence type="ECO:0000313" key="3">
    <source>
        <dbReference type="Proteomes" id="UP000593568"/>
    </source>
</evidence>